<evidence type="ECO:0000313" key="2">
    <source>
        <dbReference type="EMBL" id="KAF3341288.1"/>
    </source>
</evidence>
<protein>
    <submittedName>
        <fullName evidence="2">Uncharacterized protein</fullName>
    </submittedName>
</protein>
<comment type="caution">
    <text evidence="2">The sequence shown here is derived from an EMBL/GenBank/DDBJ whole genome shotgun (WGS) entry which is preliminary data.</text>
</comment>
<feature type="compositionally biased region" description="Polar residues" evidence="1">
    <location>
        <begin position="118"/>
        <end position="134"/>
    </location>
</feature>
<proteinExistence type="predicted"/>
<accession>A0A833RV80</accession>
<feature type="compositionally biased region" description="Low complexity" evidence="1">
    <location>
        <begin position="19"/>
        <end position="37"/>
    </location>
</feature>
<feature type="compositionally biased region" description="Polar residues" evidence="1">
    <location>
        <begin position="71"/>
        <end position="83"/>
    </location>
</feature>
<feature type="compositionally biased region" description="Gly residues" evidence="1">
    <location>
        <begin position="101"/>
        <end position="110"/>
    </location>
</feature>
<organism evidence="2 3">
    <name type="scientific">Carex littledalei</name>
    <dbReference type="NCBI Taxonomy" id="544730"/>
    <lineage>
        <taxon>Eukaryota</taxon>
        <taxon>Viridiplantae</taxon>
        <taxon>Streptophyta</taxon>
        <taxon>Embryophyta</taxon>
        <taxon>Tracheophyta</taxon>
        <taxon>Spermatophyta</taxon>
        <taxon>Magnoliopsida</taxon>
        <taxon>Liliopsida</taxon>
        <taxon>Poales</taxon>
        <taxon>Cyperaceae</taxon>
        <taxon>Cyperoideae</taxon>
        <taxon>Cariceae</taxon>
        <taxon>Carex</taxon>
        <taxon>Carex subgen. Euthyceras</taxon>
    </lineage>
</organism>
<dbReference type="AlphaFoldDB" id="A0A833RV80"/>
<keyword evidence="3" id="KW-1185">Reference proteome</keyword>
<feature type="compositionally biased region" description="Acidic residues" evidence="1">
    <location>
        <begin position="317"/>
        <end position="330"/>
    </location>
</feature>
<feature type="region of interest" description="Disordered" evidence="1">
    <location>
        <begin position="1"/>
        <end position="134"/>
    </location>
</feature>
<dbReference type="Proteomes" id="UP000623129">
    <property type="component" value="Unassembled WGS sequence"/>
</dbReference>
<evidence type="ECO:0000256" key="1">
    <source>
        <dbReference type="SAM" id="MobiDB-lite"/>
    </source>
</evidence>
<dbReference type="OrthoDB" id="10257471at2759"/>
<gene>
    <name evidence="2" type="ORF">FCM35_KLT10132</name>
</gene>
<evidence type="ECO:0000313" key="3">
    <source>
        <dbReference type="Proteomes" id="UP000623129"/>
    </source>
</evidence>
<reference evidence="2" key="1">
    <citation type="submission" date="2020-01" db="EMBL/GenBank/DDBJ databases">
        <title>Genome sequence of Kobresia littledalei, the first chromosome-level genome in the family Cyperaceae.</title>
        <authorList>
            <person name="Qu G."/>
        </authorList>
    </citation>
    <scope>NUCLEOTIDE SEQUENCE</scope>
    <source>
        <strain evidence="2">C.B.Clarke</strain>
        <tissue evidence="2">Leaf</tissue>
    </source>
</reference>
<feature type="region of interest" description="Disordered" evidence="1">
    <location>
        <begin position="150"/>
        <end position="198"/>
    </location>
</feature>
<feature type="compositionally biased region" description="Low complexity" evidence="1">
    <location>
        <begin position="57"/>
        <end position="70"/>
    </location>
</feature>
<dbReference type="EMBL" id="SWLB01000002">
    <property type="protein sequence ID" value="KAF3341288.1"/>
    <property type="molecule type" value="Genomic_DNA"/>
</dbReference>
<name>A0A833RV80_9POAL</name>
<feature type="region of interest" description="Disordered" evidence="1">
    <location>
        <begin position="313"/>
        <end position="341"/>
    </location>
</feature>
<sequence>MAPVSVSKPRAKRAKTSLSVVNDANANNPASVSAAGSLFPAVQTPPPPYPRRSLRFSTPSTSPSNNPNPNHSAISGPGSTSATDGALGRGRPSVQKERTGTGTGSKMGAGEGRRMTLRSGSQIRVTPEGTTSNAEIANYNRNSTVAAATAIAPGRPGRPKRHNPADQDLHQQQQEGKEMGGGGDNDKEEEMTLEEKHLSFRLRSRTGGDKDKGKGKLIIDEESGGKTSRVGISRFMDKGKARMVVDKDSESDSDYDFITVEEHDGQFTLGEEVGPVLQGTPPAAPAPGPMPLPRREAQRRMAIDLAPKYAYFRNDDEAADSDGDTDDESVPDAGAHDWPGPFSTAMKIIEEREAILRARQEAHSSKGPQSAVVPISWMPSRDKSTFARKPPSLQSLCIKVLADNAHEIESLEALPDMVKSMFVPLLCHSRKMTAHHLSELVRGSPVELQFSDCSWASDKEFEDIFTRCDASQLKASFSSGLGILCLEMQCITSIL</sequence>